<organism evidence="2">
    <name type="scientific">bioreactor metagenome</name>
    <dbReference type="NCBI Taxonomy" id="1076179"/>
    <lineage>
        <taxon>unclassified sequences</taxon>
        <taxon>metagenomes</taxon>
        <taxon>ecological metagenomes</taxon>
    </lineage>
</organism>
<evidence type="ECO:0000313" key="2">
    <source>
        <dbReference type="EMBL" id="MPN34205.1"/>
    </source>
</evidence>
<dbReference type="EMBL" id="VSSQ01087119">
    <property type="protein sequence ID" value="MPN34205.1"/>
    <property type="molecule type" value="Genomic_DNA"/>
</dbReference>
<dbReference type="GO" id="GO:0004422">
    <property type="term" value="F:hypoxanthine phosphoribosyltransferase activity"/>
    <property type="evidence" value="ECO:0007669"/>
    <property type="project" value="TreeGrafter"/>
</dbReference>
<protein>
    <submittedName>
        <fullName evidence="2">Hypoxanthine-guanine phosphoribosyltransferase</fullName>
        <ecNumber evidence="2">2.4.2.8</ecNumber>
    </submittedName>
</protein>
<dbReference type="GO" id="GO:0032264">
    <property type="term" value="P:IMP salvage"/>
    <property type="evidence" value="ECO:0007669"/>
    <property type="project" value="TreeGrafter"/>
</dbReference>
<dbReference type="AlphaFoldDB" id="A0A645H5C8"/>
<dbReference type="CDD" id="cd06223">
    <property type="entry name" value="PRTases_typeI"/>
    <property type="match status" value="1"/>
</dbReference>
<evidence type="ECO:0000259" key="1">
    <source>
        <dbReference type="Pfam" id="PF00156"/>
    </source>
</evidence>
<dbReference type="GO" id="GO:0000287">
    <property type="term" value="F:magnesium ion binding"/>
    <property type="evidence" value="ECO:0007669"/>
    <property type="project" value="TreeGrafter"/>
</dbReference>
<comment type="caution">
    <text evidence="2">The sequence shown here is derived from an EMBL/GenBank/DDBJ whole genome shotgun (WGS) entry which is preliminary data.</text>
</comment>
<dbReference type="InterPro" id="IPR029057">
    <property type="entry name" value="PRTase-like"/>
</dbReference>
<dbReference type="InterPro" id="IPR050408">
    <property type="entry name" value="HGPRT"/>
</dbReference>
<dbReference type="GO" id="GO:0006178">
    <property type="term" value="P:guanine salvage"/>
    <property type="evidence" value="ECO:0007669"/>
    <property type="project" value="TreeGrafter"/>
</dbReference>
<keyword evidence="2" id="KW-0328">Glycosyltransferase</keyword>
<accession>A0A645H5C8</accession>
<feature type="domain" description="Phosphoribosyltransferase" evidence="1">
    <location>
        <begin position="5"/>
        <end position="78"/>
    </location>
</feature>
<dbReference type="Gene3D" id="3.40.50.2020">
    <property type="match status" value="1"/>
</dbReference>
<dbReference type="SUPFAM" id="SSF53271">
    <property type="entry name" value="PRTase-like"/>
    <property type="match status" value="1"/>
</dbReference>
<proteinExistence type="predicted"/>
<gene>
    <name evidence="2" type="primary">hpt_46</name>
    <name evidence="2" type="ORF">SDC9_181698</name>
</gene>
<reference evidence="2" key="1">
    <citation type="submission" date="2019-08" db="EMBL/GenBank/DDBJ databases">
        <authorList>
            <person name="Kucharzyk K."/>
            <person name="Murdoch R.W."/>
            <person name="Higgins S."/>
            <person name="Loffler F."/>
        </authorList>
    </citation>
    <scope>NUCLEOTIDE SEQUENCE</scope>
</reference>
<dbReference type="PANTHER" id="PTHR43340">
    <property type="entry name" value="HYPOXANTHINE-GUANINE PHOSPHORIBOSYLTRANSFERASE"/>
    <property type="match status" value="1"/>
</dbReference>
<sequence>MIGLSQNIKGRSVVVIEDIVDTGVTIECLYAMLKEAGAADIKICTLLLKPEAYKKPIPIDYAAIKIPNDFIVGYGLDYDELGRQYKDIYVLDPDS</sequence>
<dbReference type="GO" id="GO:0005829">
    <property type="term" value="C:cytosol"/>
    <property type="evidence" value="ECO:0007669"/>
    <property type="project" value="TreeGrafter"/>
</dbReference>
<dbReference type="GO" id="GO:0046100">
    <property type="term" value="P:hypoxanthine metabolic process"/>
    <property type="evidence" value="ECO:0007669"/>
    <property type="project" value="TreeGrafter"/>
</dbReference>
<dbReference type="EC" id="2.4.2.8" evidence="2"/>
<keyword evidence="2" id="KW-0808">Transferase</keyword>
<dbReference type="PANTHER" id="PTHR43340:SF1">
    <property type="entry name" value="HYPOXANTHINE PHOSPHORIBOSYLTRANSFERASE"/>
    <property type="match status" value="1"/>
</dbReference>
<dbReference type="InterPro" id="IPR000836">
    <property type="entry name" value="PRTase_dom"/>
</dbReference>
<name>A0A645H5C8_9ZZZZ</name>
<dbReference type="Pfam" id="PF00156">
    <property type="entry name" value="Pribosyltran"/>
    <property type="match status" value="1"/>
</dbReference>
<dbReference type="GO" id="GO:0032263">
    <property type="term" value="P:GMP salvage"/>
    <property type="evidence" value="ECO:0007669"/>
    <property type="project" value="TreeGrafter"/>
</dbReference>